<sequence length="559" mass="60329">MVSTGADTIYRNGPIVTMVDGRRQVEAVAVASGRILAAGSEPDVMATRSDATRVVDLAGNTLMPSFIDAHGHFMNAPQVVKWANVQGVPAGPVSTVADVIAVLQEHVRRLGLSPGDWVIGYGYDRSNLAEQRELTVDDLDPFFPDNPVLLIHSSNHGAVLNTAAFRKVGYDENTETPAGGVILRKTGTNVPAGLVMETAFLPIFANMPKASERERLDTLDAAQQIYARVGVTTCQEGATNAADLLFLRKAAGEGLLYLDIVSLPFIFEIPEILKQWAPEFRGGPMELPEDARTAFGTYREHLKLQGIKLVLDGSPQGKTAFWTEPLLTAGPGGEQNWRGAPTLPPDVAKAAIAEIYGKGIQVFMHANGDAAIDLAIEGLRGAGARAGDGHRPVVIHSQCMRPEQLDAYVELGVDPSFFTAHTFYWGDEHLANLGARRASFLSPMASAIAKGLHCSNHTDFSVTPMEPMRVMWSSIVRTSKKGTPIGPAERIDVWQALRSLTVEAAWQIFEEDLKGTIEPGKLADLVILDANPLAVETDALLDINVVETLKEGRTVYRAA</sequence>
<dbReference type="EMBL" id="AP018164">
    <property type="protein sequence ID" value="BAX93141.1"/>
    <property type="molecule type" value="Genomic_DNA"/>
</dbReference>
<dbReference type="Gene3D" id="3.10.310.70">
    <property type="match status" value="1"/>
</dbReference>
<dbReference type="AlphaFoldDB" id="A0A1Z4EJK9"/>
<dbReference type="CDD" id="cd01300">
    <property type="entry name" value="YtcJ_like"/>
    <property type="match status" value="1"/>
</dbReference>
<dbReference type="Proteomes" id="UP000217736">
    <property type="component" value="Chromosome"/>
</dbReference>
<keyword evidence="2" id="KW-1185">Reference proteome</keyword>
<dbReference type="Gene3D" id="2.30.40.10">
    <property type="entry name" value="Urease, subunit C, domain 1"/>
    <property type="match status" value="1"/>
</dbReference>
<dbReference type="Pfam" id="PF07969">
    <property type="entry name" value="Amidohydro_3"/>
    <property type="match status" value="1"/>
</dbReference>
<dbReference type="Gene3D" id="3.20.20.140">
    <property type="entry name" value="Metal-dependent hydrolases"/>
    <property type="match status" value="1"/>
</dbReference>
<dbReference type="OrthoDB" id="3173428at2"/>
<dbReference type="SUPFAM" id="SSF51338">
    <property type="entry name" value="Composite domain of metallo-dependent hydrolases"/>
    <property type="match status" value="1"/>
</dbReference>
<gene>
    <name evidence="1" type="ORF">MSG_03000</name>
</gene>
<dbReference type="InterPro" id="IPR033932">
    <property type="entry name" value="YtcJ-like"/>
</dbReference>
<protein>
    <submittedName>
        <fullName evidence="1">Amidohydrolase</fullName>
    </submittedName>
</protein>
<dbReference type="PANTHER" id="PTHR22642:SF2">
    <property type="entry name" value="PROTEIN LONG AFTER FAR-RED 3"/>
    <property type="match status" value="1"/>
</dbReference>
<dbReference type="SUPFAM" id="SSF51556">
    <property type="entry name" value="Metallo-dependent hydrolases"/>
    <property type="match status" value="1"/>
</dbReference>
<organism evidence="1 2">
    <name type="scientific">Mycobacterium shigaense</name>
    <dbReference type="NCBI Taxonomy" id="722731"/>
    <lineage>
        <taxon>Bacteria</taxon>
        <taxon>Bacillati</taxon>
        <taxon>Actinomycetota</taxon>
        <taxon>Actinomycetes</taxon>
        <taxon>Mycobacteriales</taxon>
        <taxon>Mycobacteriaceae</taxon>
        <taxon>Mycobacterium</taxon>
        <taxon>Mycobacterium simiae complex</taxon>
    </lineage>
</organism>
<reference evidence="2" key="1">
    <citation type="submission" date="2017-06" db="EMBL/GenBank/DDBJ databases">
        <title>Complete Genome Sequence of Mycobacterium shigaense.</title>
        <authorList>
            <person name="Fukano H."/>
            <person name="Yoshida M."/>
            <person name="Kazumi Y."/>
            <person name="Ogura Y."/>
            <person name="Mitarai S."/>
            <person name="Hayashi T."/>
            <person name="Hoshino Y."/>
        </authorList>
    </citation>
    <scope>NUCLEOTIDE SEQUENCE [LARGE SCALE GENOMIC DNA]</scope>
    <source>
        <strain evidence="2">UN-152</strain>
    </source>
</reference>
<name>A0A1Z4EJK9_9MYCO</name>
<dbReference type="PANTHER" id="PTHR22642">
    <property type="entry name" value="IMIDAZOLONEPROPIONASE"/>
    <property type="match status" value="1"/>
</dbReference>
<dbReference type="RefSeq" id="WP_096440771.1">
    <property type="nucleotide sequence ID" value="NZ_AP018164.1"/>
</dbReference>
<evidence type="ECO:0000313" key="1">
    <source>
        <dbReference type="EMBL" id="BAX93141.1"/>
    </source>
</evidence>
<dbReference type="KEGG" id="mshg:MSG_03000"/>
<accession>A0A1Z4EJK9</accession>
<dbReference type="InterPro" id="IPR013108">
    <property type="entry name" value="Amidohydro_3"/>
</dbReference>
<keyword evidence="1" id="KW-0378">Hydrolase</keyword>
<dbReference type="InterPro" id="IPR032466">
    <property type="entry name" value="Metal_Hydrolase"/>
</dbReference>
<dbReference type="GO" id="GO:0016810">
    <property type="term" value="F:hydrolase activity, acting on carbon-nitrogen (but not peptide) bonds"/>
    <property type="evidence" value="ECO:0007669"/>
    <property type="project" value="InterPro"/>
</dbReference>
<proteinExistence type="predicted"/>
<evidence type="ECO:0000313" key="2">
    <source>
        <dbReference type="Proteomes" id="UP000217736"/>
    </source>
</evidence>
<dbReference type="InterPro" id="IPR011059">
    <property type="entry name" value="Metal-dep_hydrolase_composite"/>
</dbReference>